<reference evidence="1" key="1">
    <citation type="submission" date="2022-07" db="EMBL/GenBank/DDBJ databases">
        <title>Evaluation of T. orientalis genome assembly methods using nanopore sequencing and analysis of variation between genomes.</title>
        <authorList>
            <person name="Yam J."/>
            <person name="Micallef M.L."/>
            <person name="Liu M."/>
            <person name="Djordjevic S.P."/>
            <person name="Bogema D.R."/>
            <person name="Jenkins C."/>
        </authorList>
    </citation>
    <scope>NUCLEOTIDE SEQUENCE</scope>
    <source>
        <strain evidence="1">Goon Nure</strain>
    </source>
</reference>
<evidence type="ECO:0000313" key="2">
    <source>
        <dbReference type="Proteomes" id="UP000244811"/>
    </source>
</evidence>
<organism evidence="1 2">
    <name type="scientific">Theileria orientalis</name>
    <dbReference type="NCBI Taxonomy" id="68886"/>
    <lineage>
        <taxon>Eukaryota</taxon>
        <taxon>Sar</taxon>
        <taxon>Alveolata</taxon>
        <taxon>Apicomplexa</taxon>
        <taxon>Aconoidasida</taxon>
        <taxon>Piroplasmida</taxon>
        <taxon>Theileriidae</taxon>
        <taxon>Theileria</taxon>
    </lineage>
</organism>
<accession>A0A976QV37</accession>
<proteinExistence type="predicted"/>
<gene>
    <name evidence="1" type="ORF">MACK_002102</name>
</gene>
<dbReference type="Proteomes" id="UP000244811">
    <property type="component" value="Chromosome 3"/>
</dbReference>
<evidence type="ECO:0000313" key="1">
    <source>
        <dbReference type="EMBL" id="UKK01289.2"/>
    </source>
</evidence>
<name>A0A976QV37_THEOR</name>
<protein>
    <submittedName>
        <fullName evidence="1">Uncharacterized protein</fullName>
    </submittedName>
</protein>
<dbReference type="EMBL" id="CP056070">
    <property type="protein sequence ID" value="UKK01289.2"/>
    <property type="molecule type" value="Genomic_DNA"/>
</dbReference>
<sequence length="1367" mass="159790">MDIIHEPLIQKRSISVKFPELVEALELALKEPPKAPEYVRDFESKTFEIYLYAEQSIEWLEKQERLGYITESSKSSLRISSLMILDRYTELNSYILKGLAQLCVLGGEIGKCAISIVARTSVISSESETCEILLQVLSPLLEIFENFPIQLKKNLLSSLSKLPCIKELSNCLQPIIQYVISDIIKEPWKTHLCDLFVLLTLDEDNALDINHYPISKFLIRELEQYELKNDMISKKIDKLETIIGFLKVISSSLRSLEPAVISDFCSSILIPNIKHLIGERVPTTRLSAEESRLGYYFIRLSTSVCQSSDEMLDELCTGFHLFDLLLVPIKETVSNLQILTASLEGMCYILYNGTTRDKYSMLITEELDPNIMLTYLEESRREKLIEEYDNEIINNLYLWYYRFIATLMYVSKTNYNMTEFVDKMLNKGLNIHIINNFGFSGCDVKIRCELMNIISQFPDDWIDASIVNKLLNILSDINIMNYHEKELESIVIVLHKRLEYSPIDKLINNVGNLLVATLSIPNSSKYESLQVKIVKLLLDVSELETARMHLRTENVMLLFLKGLKYEQDYKSLECPDINVELCWTGNNCKFLNMCMFNTYHLKHDRKQFYRALRALERCINGFDAFNNEKTLSFEQLCLKEVEDFYDAASGGYEFNFLEESDVNLRKELHLQNFREVQQHQQISLFINMDLIDKIMLYLSPLNSLAFIQYYQYEKLNNLNSEYWAGVLKGNKLDYEKINALPKVDNYSSQYYRFNSNREVVADNRENTRINKSTIDLLTNIISTNLNHMNYELQDCDYFKVIPNALLNKSYLNEYTKQVNPSLIISSYLRILYGLIDNSDNDIIKQRFKDGDFIRNLIKLVTSCNIFDYNLTAKLLKLFIKALTYNISLKAESMDVIVVHDIISKFIELIMKYVVSECILSVNINWIDDSNKHVQYLVLQIVKYVNLMSRQVPLIKFSNIHEIQDYFVEKCLNKFISEYTIEIVMKIFVQLITFQNVTSTGTYTVHLYDTNIIEAIIDNILLIIIQLTSNCTNTNSYHIMNIISQFRRYDSISFKSALLNSVLKQIYLYKIKSKFQLFISKVQIERIIIFDESYIFTNTLDDNASEDNMYLMCISNKNLYFLNYLKDKDDFEILRSFDLNKHKLYSIDEGTIYVLHEDSSWVIFSLCYINYDLMKYLCYDNVNILAKQLTHHLPDSNKGGKEDSELEFKDVLATVANYKDNFSLAVVTDRTVQIYEIVPELLIKSLYPQAELYSKVLLKTFIKPDARSEMVKINETIEFLKPLLSIDINKIDKIKFDYHFGIVLYKYSGDESEDNKRNYDDDRDAYVLNLIDYNNREKFKKFLAKKISDKSWKRSWSKEEVDLDTDSE</sequence>